<accession>A0ACC2JCM2</accession>
<proteinExistence type="predicted"/>
<evidence type="ECO:0000313" key="1">
    <source>
        <dbReference type="EMBL" id="KAJ8125186.1"/>
    </source>
</evidence>
<sequence>MVRSTARALHQLGFTFGRRIVFGNDQLTSRFHAAVVGPTDGADLEELRLSVEKKLINLFRICLQSREFYTAVRGSNIFWGSVAEQWDTLEHVESEEVATFVEIYREAREKTEPGVPVGELAILVDQFIEMRNVMLTKGPAEKFQVALRPSEISQTTLGLASLSIGNGNSRPTTTWPPSYYTEQEVAWLSHDHVLSQVYGLTPQKKPTKISDFPSVPDTYTHPLDIRLFLAFTALTNFDSNRKTSLCMTPIMFWDDDERKDWYQASGGASKFCWTTWDFAEWAKEEFKRGREAVVGLCHYHCIDEDDEPWEYFEKTFDPAQHFRRDVYYYEFVMEDAHYYRVSADPKYWREKYGLWPNTGMDFKSALLQDVETHFNVTSFWHGGEVPNAFQNFGIRLKDSVSTSCSFVYAAVQGKVPVSRLDREGWNFSRDIPERMRYWENEEEEAGEDEKEDTGSEDESEGESEDDDIGDGSDDEAESEYSPGEEDDDDE</sequence>
<keyword evidence="2" id="KW-1185">Reference proteome</keyword>
<gene>
    <name evidence="1" type="ORF">O1611_g8454</name>
</gene>
<dbReference type="Proteomes" id="UP001153332">
    <property type="component" value="Unassembled WGS sequence"/>
</dbReference>
<comment type="caution">
    <text evidence="1">The sequence shown here is derived from an EMBL/GenBank/DDBJ whole genome shotgun (WGS) entry which is preliminary data.</text>
</comment>
<evidence type="ECO:0000313" key="2">
    <source>
        <dbReference type="Proteomes" id="UP001153332"/>
    </source>
</evidence>
<reference evidence="1" key="1">
    <citation type="submission" date="2022-12" db="EMBL/GenBank/DDBJ databases">
        <title>Genome Sequence of Lasiodiplodia mahajangana.</title>
        <authorList>
            <person name="Buettner E."/>
        </authorList>
    </citation>
    <scope>NUCLEOTIDE SEQUENCE</scope>
    <source>
        <strain evidence="1">VT137</strain>
    </source>
</reference>
<organism evidence="1 2">
    <name type="scientific">Lasiodiplodia mahajangana</name>
    <dbReference type="NCBI Taxonomy" id="1108764"/>
    <lineage>
        <taxon>Eukaryota</taxon>
        <taxon>Fungi</taxon>
        <taxon>Dikarya</taxon>
        <taxon>Ascomycota</taxon>
        <taxon>Pezizomycotina</taxon>
        <taxon>Dothideomycetes</taxon>
        <taxon>Dothideomycetes incertae sedis</taxon>
        <taxon>Botryosphaeriales</taxon>
        <taxon>Botryosphaeriaceae</taxon>
        <taxon>Lasiodiplodia</taxon>
    </lineage>
</organism>
<dbReference type="EMBL" id="JAPUUL010002518">
    <property type="protein sequence ID" value="KAJ8125186.1"/>
    <property type="molecule type" value="Genomic_DNA"/>
</dbReference>
<name>A0ACC2JCM2_9PEZI</name>
<protein>
    <submittedName>
        <fullName evidence="1">Uncharacterized protein</fullName>
    </submittedName>
</protein>